<dbReference type="PANTHER" id="PTHR24305">
    <property type="entry name" value="CYTOCHROME P450"/>
    <property type="match status" value="1"/>
</dbReference>
<keyword evidence="4" id="KW-0408">Iron</keyword>
<evidence type="ECO:0000256" key="2">
    <source>
        <dbReference type="ARBA" id="ARBA00022617"/>
    </source>
</evidence>
<accession>A0ABR3VHB4</accession>
<evidence type="ECO:0000256" key="4">
    <source>
        <dbReference type="ARBA" id="ARBA00023004"/>
    </source>
</evidence>
<dbReference type="PRINTS" id="PR00385">
    <property type="entry name" value="P450"/>
</dbReference>
<dbReference type="Pfam" id="PF00067">
    <property type="entry name" value="p450"/>
    <property type="match status" value="1"/>
</dbReference>
<dbReference type="PRINTS" id="PR00463">
    <property type="entry name" value="EP450I"/>
</dbReference>
<keyword evidence="6" id="KW-0472">Membrane</keyword>
<dbReference type="InterPro" id="IPR002401">
    <property type="entry name" value="Cyt_P450_E_grp-I"/>
</dbReference>
<keyword evidence="2" id="KW-0349">Heme</keyword>
<organism evidence="7 8">
    <name type="scientific">Humicola insolens</name>
    <name type="common">Soft-rot fungus</name>
    <dbReference type="NCBI Taxonomy" id="85995"/>
    <lineage>
        <taxon>Eukaryota</taxon>
        <taxon>Fungi</taxon>
        <taxon>Dikarya</taxon>
        <taxon>Ascomycota</taxon>
        <taxon>Pezizomycotina</taxon>
        <taxon>Sordariomycetes</taxon>
        <taxon>Sordariomycetidae</taxon>
        <taxon>Sordariales</taxon>
        <taxon>Chaetomiaceae</taxon>
        <taxon>Mycothermus</taxon>
    </lineage>
</organism>
<dbReference type="InterPro" id="IPR001128">
    <property type="entry name" value="Cyt_P450"/>
</dbReference>
<comment type="caution">
    <text evidence="7">The sequence shown here is derived from an EMBL/GenBank/DDBJ whole genome shotgun (WGS) entry which is preliminary data.</text>
</comment>
<dbReference type="CDD" id="cd11069">
    <property type="entry name" value="CYP_FUM15-like"/>
    <property type="match status" value="1"/>
</dbReference>
<keyword evidence="6" id="KW-0812">Transmembrane</keyword>
<dbReference type="InterPro" id="IPR036396">
    <property type="entry name" value="Cyt_P450_sf"/>
</dbReference>
<proteinExistence type="inferred from homology"/>
<evidence type="ECO:0000256" key="5">
    <source>
        <dbReference type="SAM" id="MobiDB-lite"/>
    </source>
</evidence>
<protein>
    <recommendedName>
        <fullName evidence="9">Cytochrome P450</fullName>
    </recommendedName>
</protein>
<dbReference type="Proteomes" id="UP001583172">
    <property type="component" value="Unassembled WGS sequence"/>
</dbReference>
<keyword evidence="8" id="KW-1185">Reference proteome</keyword>
<evidence type="ECO:0000256" key="6">
    <source>
        <dbReference type="SAM" id="Phobius"/>
    </source>
</evidence>
<evidence type="ECO:0000313" key="7">
    <source>
        <dbReference type="EMBL" id="KAL1841253.1"/>
    </source>
</evidence>
<keyword evidence="3" id="KW-0479">Metal-binding</keyword>
<evidence type="ECO:0000256" key="1">
    <source>
        <dbReference type="ARBA" id="ARBA00010617"/>
    </source>
</evidence>
<evidence type="ECO:0000256" key="3">
    <source>
        <dbReference type="ARBA" id="ARBA00022723"/>
    </source>
</evidence>
<sequence length="640" mass="72766">MKFLQTPVSVYATAIALAVLARKGDHPMIPGSLGVLSSTIMAYWILWMGWIYPTYVSKLRHIPTVSGFPLWGQFMSIISEECGVPQRRWHRKYGQIIRYYFPFGSERLSIASDAGIRHMTVKNPYNFPKPQRARSWMVRVLGMGVLLAEGAEHQYQRKTLNPGFSISAIRTFTPIFWEKALKMTRKQTELTQRGVDGWMARFEILGWLNRCTLDIIGKAGFGAELGALVNGNSPLVGAYRTMFNFDTISHAMHGFQAFFPQGRYIPCKTNWDIEASRQIIIKECDRILSEKLEAAQEATDAKDVLALIAHENNKLLAKGEPGLSRETMRDQIMTFLGAGHDTTATGVAWTIHLLATHPEIQARLRAEIKEAMPCLFNPNWKFDENDAESLACLADVERLRYLDNVCRESLRYIPPIPMTVRQSIQDDVIDGYHVPADTVIYLLSNSINRLEWFWGEDAEVFDPERWNHLPPTAGTNAFMTFLQGPRGCLGRKFAEIEMKVLLCALLSKWHFEPDEYYVEKYGDPEDWKTWRLVLRPKYGVHVVAKSLDSEPLVTSDSYDPDHVFYDPASPPLIADEEEPEEPKPADPSSWCNFLTRGQDVLRGVGHHAFSKLMPRAPKVLRLRGGLGEQFRTDSSMDKSS</sequence>
<dbReference type="InterPro" id="IPR050121">
    <property type="entry name" value="Cytochrome_P450_monoxygenase"/>
</dbReference>
<evidence type="ECO:0008006" key="9">
    <source>
        <dbReference type="Google" id="ProtNLM"/>
    </source>
</evidence>
<name>A0ABR3VHB4_HUMIN</name>
<reference evidence="7 8" key="1">
    <citation type="journal article" date="2024" name="Commun. Biol.">
        <title>Comparative genomic analysis of thermophilic fungi reveals convergent evolutionary adaptations and gene losses.</title>
        <authorList>
            <person name="Steindorff A.S."/>
            <person name="Aguilar-Pontes M.V."/>
            <person name="Robinson A.J."/>
            <person name="Andreopoulos B."/>
            <person name="LaButti K."/>
            <person name="Kuo A."/>
            <person name="Mondo S."/>
            <person name="Riley R."/>
            <person name="Otillar R."/>
            <person name="Haridas S."/>
            <person name="Lipzen A."/>
            <person name="Grimwood J."/>
            <person name="Schmutz J."/>
            <person name="Clum A."/>
            <person name="Reid I.D."/>
            <person name="Moisan M.C."/>
            <person name="Butler G."/>
            <person name="Nguyen T.T.M."/>
            <person name="Dewar K."/>
            <person name="Conant G."/>
            <person name="Drula E."/>
            <person name="Henrissat B."/>
            <person name="Hansel C."/>
            <person name="Singer S."/>
            <person name="Hutchinson M.I."/>
            <person name="de Vries R.P."/>
            <person name="Natvig D.O."/>
            <person name="Powell A.J."/>
            <person name="Tsang A."/>
            <person name="Grigoriev I.V."/>
        </authorList>
    </citation>
    <scope>NUCLEOTIDE SEQUENCE [LARGE SCALE GENOMIC DNA]</scope>
    <source>
        <strain evidence="7 8">CBS 620.91</strain>
    </source>
</reference>
<feature type="transmembrane region" description="Helical" evidence="6">
    <location>
        <begin position="31"/>
        <end position="52"/>
    </location>
</feature>
<dbReference type="PANTHER" id="PTHR24305:SF166">
    <property type="entry name" value="CYTOCHROME P450 12A4, MITOCHONDRIAL-RELATED"/>
    <property type="match status" value="1"/>
</dbReference>
<evidence type="ECO:0000313" key="8">
    <source>
        <dbReference type="Proteomes" id="UP001583172"/>
    </source>
</evidence>
<keyword evidence="6" id="KW-1133">Transmembrane helix</keyword>
<dbReference type="EMBL" id="JAZGSY010000081">
    <property type="protein sequence ID" value="KAL1841253.1"/>
    <property type="molecule type" value="Genomic_DNA"/>
</dbReference>
<gene>
    <name evidence="7" type="ORF">VTJ49DRAFT_7255</name>
</gene>
<comment type="similarity">
    <text evidence="1">Belongs to the cytochrome P450 family.</text>
</comment>
<dbReference type="Gene3D" id="1.10.630.10">
    <property type="entry name" value="Cytochrome P450"/>
    <property type="match status" value="1"/>
</dbReference>
<dbReference type="SUPFAM" id="SSF48264">
    <property type="entry name" value="Cytochrome P450"/>
    <property type="match status" value="1"/>
</dbReference>
<feature type="region of interest" description="Disordered" evidence="5">
    <location>
        <begin position="569"/>
        <end position="589"/>
    </location>
</feature>